<feature type="region of interest" description="Disordered" evidence="9">
    <location>
        <begin position="1409"/>
        <end position="1444"/>
    </location>
</feature>
<evidence type="ECO:0000256" key="2">
    <source>
        <dbReference type="ARBA" id="ARBA00022574"/>
    </source>
</evidence>
<dbReference type="InterPro" id="IPR030843">
    <property type="entry name" value="PAN2"/>
</dbReference>
<feature type="region of interest" description="Disordered" evidence="9">
    <location>
        <begin position="1601"/>
        <end position="1631"/>
    </location>
</feature>
<comment type="domain">
    <text evidence="8">Contains a pseudo-UCH domain. This ubiquitin C-terminal hydrolase (UCH)-like or ubiquitin specific protease (USP)-like domain is predicted to be catalytically inactive because it lacks the active site catalytic triad characteristic of thiol proteases, with residues at the equivalent structural positions that are incompatible with catalysis, and it cannot bind ubiquitin. It functions as a structural scaffold for intra- and intermolecular interactions in the complex.</text>
</comment>
<protein>
    <recommendedName>
        <fullName evidence="8">PAN2-PAN3 deadenylation complex catalytic subunit PAN2</fullName>
        <ecNumber evidence="8">3.1.13.4</ecNumber>
    </recommendedName>
    <alternativeName>
        <fullName evidence="8">PAB1P-dependent poly(A)-specific ribonuclease</fullName>
    </alternativeName>
    <alternativeName>
        <fullName evidence="8">Poly(A)-nuclease deadenylation complex subunit 2</fullName>
        <shortName evidence="8">PAN deadenylation complex subunit 2</shortName>
    </alternativeName>
</protein>
<dbReference type="Pfam" id="PF00929">
    <property type="entry name" value="RNase_T"/>
    <property type="match status" value="1"/>
</dbReference>
<dbReference type="PANTHER" id="PTHR15728:SF0">
    <property type="entry name" value="PAN2-PAN3 DEADENYLATION COMPLEX CATALYTIC SUBUNIT PAN2"/>
    <property type="match status" value="1"/>
</dbReference>
<feature type="compositionally biased region" description="Low complexity" evidence="9">
    <location>
        <begin position="1409"/>
        <end position="1418"/>
    </location>
</feature>
<proteinExistence type="inferred from homology"/>
<comment type="domain">
    <text evidence="8">The linker, or PAN3 interaction domain (PID), between the WD40 repeats and the pseudo-UCH domain mediates interaction with PAN3.</text>
</comment>
<feature type="binding site" evidence="8">
    <location>
        <position position="1051"/>
    </location>
    <ligand>
        <name>a divalent metal cation</name>
        <dbReference type="ChEBI" id="CHEBI:60240"/>
        <note>catalytic</note>
    </ligand>
</feature>
<dbReference type="Gene3D" id="3.90.70.10">
    <property type="entry name" value="Cysteine proteinases"/>
    <property type="match status" value="1"/>
</dbReference>
<dbReference type="Gene3D" id="2.130.10.10">
    <property type="entry name" value="YVTN repeat-like/Quinoprotein amine dehydrogenase"/>
    <property type="match status" value="1"/>
</dbReference>
<keyword evidence="5 8" id="KW-0479">Metal-binding</keyword>
<evidence type="ECO:0000256" key="5">
    <source>
        <dbReference type="ARBA" id="ARBA00022723"/>
    </source>
</evidence>
<evidence type="ECO:0000259" key="10">
    <source>
        <dbReference type="PROSITE" id="PS50235"/>
    </source>
</evidence>
<dbReference type="SUPFAM" id="SSF53098">
    <property type="entry name" value="Ribonuclease H-like"/>
    <property type="match status" value="1"/>
</dbReference>
<keyword evidence="12" id="KW-1185">Reference proteome</keyword>
<dbReference type="EC" id="3.1.13.4" evidence="8"/>
<dbReference type="InterPro" id="IPR028889">
    <property type="entry name" value="USP"/>
</dbReference>
<dbReference type="GO" id="GO:0003676">
    <property type="term" value="F:nucleic acid binding"/>
    <property type="evidence" value="ECO:0007669"/>
    <property type="project" value="InterPro"/>
</dbReference>
<dbReference type="GO" id="GO:0000289">
    <property type="term" value="P:nuclear-transcribed mRNA poly(A) tail shortening"/>
    <property type="evidence" value="ECO:0007669"/>
    <property type="project" value="UniProtKB-UniRule"/>
</dbReference>
<dbReference type="Pfam" id="PF20770">
    <property type="entry name" value="PAN2_N"/>
    <property type="match status" value="1"/>
</dbReference>
<gene>
    <name evidence="8" type="primary">PAN2</name>
    <name evidence="11" type="ORF">PPACK8108_LOCUS26468</name>
</gene>
<dbReference type="Gene3D" id="3.30.420.10">
    <property type="entry name" value="Ribonuclease H-like superfamily/Ribonuclease H"/>
    <property type="match status" value="1"/>
</dbReference>
<feature type="binding site" evidence="8">
    <location>
        <position position="1202"/>
    </location>
    <ligand>
        <name>a divalent metal cation</name>
        <dbReference type="ChEBI" id="CHEBI:60240"/>
        <note>catalytic</note>
    </ligand>
</feature>
<comment type="function">
    <text evidence="8">Catalytic subunit of the poly(A)-nuclease (PAN) deadenylation complex, one of two cytoplasmic mRNA deadenylases involved in mRNA turnover. PAN specifically shortens poly(A) tails of RNA and the activity is stimulated by poly(A)-binding protein PAB1. PAN deadenylation is followed by rapid degradation of the shortened mRNA tails by the CCR4-NOT complex. Deadenylated mRNAs are then degraded by two alternative mechanisms, namely exosome-mediated 3'-5' exonucleolytic degradation, or deadenlyation-dependent mRNA decaping and subsequent 5'-3' exonucleolytic degradation by XRN1. May also be involved in post-transcriptional maturation of mRNA poly(A) tails.</text>
</comment>
<evidence type="ECO:0000256" key="9">
    <source>
        <dbReference type="SAM" id="MobiDB-lite"/>
    </source>
</evidence>
<dbReference type="SUPFAM" id="SSF54001">
    <property type="entry name" value="Cysteine proteinases"/>
    <property type="match status" value="1"/>
</dbReference>
<comment type="similarity">
    <text evidence="8">Belongs to the peptidase C19 family. PAN2 subfamily.</text>
</comment>
<comment type="subcellular location">
    <subcellularLocation>
        <location evidence="8">Cytoplasm</location>
    </subcellularLocation>
</comment>
<evidence type="ECO:0000313" key="11">
    <source>
        <dbReference type="EMBL" id="CAH7690962.1"/>
    </source>
</evidence>
<comment type="cofactor">
    <cofactor evidence="8">
        <name>a divalent metal cation</name>
        <dbReference type="ChEBI" id="CHEBI:60240"/>
    </cofactor>
    <text evidence="8">Binds 2 metal cations per subunit in the catalytic exonuclease domain.</text>
</comment>
<comment type="activity regulation">
    <text evidence="8">Positively regulated by the regulatory subunit PAN3.</text>
</comment>
<feature type="binding site" evidence="8">
    <location>
        <position position="1053"/>
    </location>
    <ligand>
        <name>a divalent metal cation</name>
        <dbReference type="ChEBI" id="CHEBI:60240"/>
        <note>catalytic</note>
    </ligand>
</feature>
<evidence type="ECO:0000313" key="12">
    <source>
        <dbReference type="Proteomes" id="UP001153365"/>
    </source>
</evidence>
<dbReference type="InterPro" id="IPR050785">
    <property type="entry name" value="PAN2-PAN3_catalytic_subunit"/>
</dbReference>
<evidence type="ECO:0000256" key="6">
    <source>
        <dbReference type="ARBA" id="ARBA00022801"/>
    </source>
</evidence>
<dbReference type="InterPro" id="IPR013520">
    <property type="entry name" value="Ribonucl_H"/>
</dbReference>
<dbReference type="SMART" id="SM00479">
    <property type="entry name" value="EXOIII"/>
    <property type="match status" value="1"/>
</dbReference>
<reference evidence="11" key="1">
    <citation type="submission" date="2022-06" db="EMBL/GenBank/DDBJ databases">
        <authorList>
            <consortium name="SYNGENTA / RWTH Aachen University"/>
        </authorList>
    </citation>
    <scope>NUCLEOTIDE SEQUENCE</scope>
</reference>
<feature type="binding site" evidence="8">
    <location>
        <position position="1256"/>
    </location>
    <ligand>
        <name>a divalent metal cation</name>
        <dbReference type="ChEBI" id="CHEBI:60240"/>
        <note>catalytic</note>
    </ligand>
</feature>
<organism evidence="11 12">
    <name type="scientific">Phakopsora pachyrhizi</name>
    <name type="common">Asian soybean rust disease fungus</name>
    <dbReference type="NCBI Taxonomy" id="170000"/>
    <lineage>
        <taxon>Eukaryota</taxon>
        <taxon>Fungi</taxon>
        <taxon>Dikarya</taxon>
        <taxon>Basidiomycota</taxon>
        <taxon>Pucciniomycotina</taxon>
        <taxon>Pucciniomycetes</taxon>
        <taxon>Pucciniales</taxon>
        <taxon>Phakopsoraceae</taxon>
        <taxon>Phakopsora</taxon>
    </lineage>
</organism>
<keyword evidence="3 8" id="KW-0507">mRNA processing</keyword>
<dbReference type="CDD" id="cd06143">
    <property type="entry name" value="PAN2_exo"/>
    <property type="match status" value="1"/>
</dbReference>
<accession>A0AAV0BTV2</accession>
<sequence>MPSAAPWKPYHSTYIGDGLASLTFDPYADLLWLSNTAGTVISHLLPNSLTQNQDERRLDRYTSFKSHSYPSTSSQLIVTERGVLSLGDRSVKLTNRRGLPLCDLFQDANSLAFTSPRAAEFVVGGSQPRISLMNAYNGTVVRLIELADQTSTSDSDSRASISPGFSPITHIRRSQSLICFGSRSGNVSLRDPATLREEHSMMAHYAGLEQLETEGNYLVTCGYSLKQGHPVRDPLVKVFDLRALKPLPPVSFPSIPALVRFHPRMLSTLFITSSLGQLQVLDLANPLPSSSFYQLDVNNFVTDLCISSSGEGIAYTEAGGMLHLWTTLGGTGLRVMAEEEGGLKPMKWSRASQPVEVAPPMQLPPKIDWNDETPLSSIGMPYYSTELLSVFPYENYLTEYSPLLQPRPVIDPDLSVPTHSRNSQFSKVVGGVFDGGGSNGGAVYLSNPKKSRRYQASLPTRTSNLFSTSVATARVGNRPSHSTSVNSDFKRKLSIPLFRSEKAKSKNLTWDKRTKEKGGDDVQEVRFDLNLEGSEEMPRWYRLVEIKYSKFGIEDFDFGYYNSTRYSGLETHIVNSYTNSLLQVVYHTIPVRRVAESHITLGCSIPNCMLCELGFLFRMMGDAKGVNCQTTNFSKAFSINQKAIALELMDHQHQDFCLNQNQALVQRNLDSNHPKPISISNKSYAALIQLCHHFLLDQISDDSSKVSGDKSLRFTPMSILVKTTKTSTSLATISNQIPASPIMDIYSMRWQTTQTCSSCQHQTSRTTFTKVIEMIYPRRALSNEPKPLTDFCSILRNSMIRDTTAKSMCGNCNQHCHQRWRRSLDDEGTGNRSLPSVLAINAGVTNSDQLDVWLDASAKTVQPMAADGKKLLSEDVNPRFLQPQIGISTRSQADDKSNSKITIMGGNLIEGIEEAVRYELRGMIIQIQSDDELPHLVSLIKIQEELSSEKDDTKCGRGGSGWYLFNDFLVRKVSEEEALSFPACWKIPCVLYYVREDFSDVLDLSRLPSKMDQSILFKDINLSRCRDVSKIRHEVLTEEELPKKGDMVAIDAEFVSLQQEEVDYRSDGTRIVRRPSRMTLARVSVLRGEGAKTGVPFIDDHIQTFEPITDYLTEFSGIRRLYRSYYKNIVKCFYKYAHTPMIIPSLTDVIYYFNPTSVINLAGDLDETVSPHTLVPLKVAYKKLRVLVDLGCIFIGHGLSKDFRIINIHVPPAQIIDTVDLYYISSRQRKLSLRLLSYLILKHDIQNAGTHDSIEDARTALQLYDIYRQLQNEGVWKEELENVYRKGREMGWKVSILEKATLIEKQKSTFPSKSNDKSKLEASHSPINKDFSTVTKSLESSHAISNCDSRLNSTSTLSASSATYFPLNLSGSQTQKLMPSRLPPPFRPRAALPLSDTLDPALSVSNAAPPKALLSSPPSFEPQNKFGITDRSKSATTPKNSADKVTNLSTINSTTTFHRYMSTSPPVFEPKKKKSTVFNPMAPSFVKSSPIVGFNQVPTNKVPTELSNGILKTTINQSGLKSPGLSVIQPNNSHNGTLNEFYPAIQALQNPPTQTHPPAIYHAQSGNHHIGMSNEPFFPIFSSNSSSPQSQQAVQPHNFYNHHQAGNFNNGELQRFGGVGSGESSSGNSHF</sequence>
<dbReference type="InterPro" id="IPR015943">
    <property type="entry name" value="WD40/YVTN_repeat-like_dom_sf"/>
</dbReference>
<dbReference type="GO" id="GO:0046872">
    <property type="term" value="F:metal ion binding"/>
    <property type="evidence" value="ECO:0007669"/>
    <property type="project" value="UniProtKB-KW"/>
</dbReference>
<comment type="subunit">
    <text evidence="8">Forms a heterotrimer with an asymmetric homodimer of the regulatory subunit PAN3 to form the poly(A)-nuclease (PAN) deadenylation complex.</text>
</comment>
<evidence type="ECO:0000256" key="8">
    <source>
        <dbReference type="HAMAP-Rule" id="MF_03182"/>
    </source>
</evidence>
<evidence type="ECO:0000256" key="4">
    <source>
        <dbReference type="ARBA" id="ARBA00022722"/>
    </source>
</evidence>
<dbReference type="GO" id="GO:0031251">
    <property type="term" value="C:PAN complex"/>
    <property type="evidence" value="ECO:0007669"/>
    <property type="project" value="UniProtKB-UniRule"/>
</dbReference>
<dbReference type="SUPFAM" id="SSF50978">
    <property type="entry name" value="WD40 repeat-like"/>
    <property type="match status" value="1"/>
</dbReference>
<feature type="domain" description="USP" evidence="10">
    <location>
        <begin position="567"/>
        <end position="996"/>
    </location>
</feature>
<dbReference type="InterPro" id="IPR048841">
    <property type="entry name" value="PAN2_N"/>
</dbReference>
<dbReference type="PANTHER" id="PTHR15728">
    <property type="entry name" value="DEADENYLATION COMPLEX CATALYTIC SUBUNIT PAN2"/>
    <property type="match status" value="1"/>
</dbReference>
<keyword evidence="7 8" id="KW-0269">Exonuclease</keyword>
<dbReference type="EMBL" id="CALTRL010006465">
    <property type="protein sequence ID" value="CAH7690962.1"/>
    <property type="molecule type" value="Genomic_DNA"/>
</dbReference>
<dbReference type="InterPro" id="IPR036322">
    <property type="entry name" value="WD40_repeat_dom_sf"/>
</dbReference>
<evidence type="ECO:0000256" key="3">
    <source>
        <dbReference type="ARBA" id="ARBA00022664"/>
    </source>
</evidence>
<dbReference type="GO" id="GO:0006397">
    <property type="term" value="P:mRNA processing"/>
    <property type="evidence" value="ECO:0007669"/>
    <property type="project" value="UniProtKB-KW"/>
</dbReference>
<comment type="catalytic activity">
    <reaction evidence="8">
        <text>Exonucleolytic cleavage of poly(A) to 5'-AMP.</text>
        <dbReference type="EC" id="3.1.13.4"/>
    </reaction>
</comment>
<dbReference type="PROSITE" id="PS50235">
    <property type="entry name" value="USP_3"/>
    <property type="match status" value="1"/>
</dbReference>
<feature type="compositionally biased region" description="Polar residues" evidence="9">
    <location>
        <begin position="1434"/>
        <end position="1444"/>
    </location>
</feature>
<comment type="caution">
    <text evidence="11">The sequence shown here is derived from an EMBL/GenBank/DDBJ whole genome shotgun (WGS) entry which is preliminary data.</text>
</comment>
<dbReference type="InterPro" id="IPR036397">
    <property type="entry name" value="RNaseH_sf"/>
</dbReference>
<dbReference type="InterPro" id="IPR028881">
    <property type="entry name" value="PAN2_UCH_dom"/>
</dbReference>
<dbReference type="Pfam" id="PF13423">
    <property type="entry name" value="UCH_1"/>
    <property type="match status" value="1"/>
</dbReference>
<dbReference type="InterPro" id="IPR038765">
    <property type="entry name" value="Papain-like_cys_pep_sf"/>
</dbReference>
<evidence type="ECO:0000256" key="7">
    <source>
        <dbReference type="ARBA" id="ARBA00022839"/>
    </source>
</evidence>
<dbReference type="GO" id="GO:0000932">
    <property type="term" value="C:P-body"/>
    <property type="evidence" value="ECO:0007669"/>
    <property type="project" value="TreeGrafter"/>
</dbReference>
<dbReference type="InterPro" id="IPR012337">
    <property type="entry name" value="RNaseH-like_sf"/>
</dbReference>
<dbReference type="HAMAP" id="MF_03182">
    <property type="entry name" value="PAN2"/>
    <property type="match status" value="1"/>
</dbReference>
<name>A0AAV0BTV2_PHAPC</name>
<dbReference type="GO" id="GO:0004535">
    <property type="term" value="F:poly(A)-specific ribonuclease activity"/>
    <property type="evidence" value="ECO:0007669"/>
    <property type="project" value="UniProtKB-UniRule"/>
</dbReference>
<keyword evidence="6 8" id="KW-0378">Hydrolase</keyword>
<dbReference type="Proteomes" id="UP001153365">
    <property type="component" value="Unassembled WGS sequence"/>
</dbReference>
<feature type="compositionally biased region" description="Low complexity" evidence="9">
    <location>
        <begin position="1622"/>
        <end position="1631"/>
    </location>
</feature>
<comment type="caution">
    <text evidence="8">Lacks conserved residue(s) required for the propagation of feature annotation.</text>
</comment>
<keyword evidence="1 8" id="KW-0963">Cytoplasm</keyword>
<keyword evidence="2" id="KW-0853">WD repeat</keyword>
<evidence type="ECO:0000256" key="1">
    <source>
        <dbReference type="ARBA" id="ARBA00022490"/>
    </source>
</evidence>
<keyword evidence="4 8" id="KW-0540">Nuclease</keyword>